<evidence type="ECO:0000256" key="1">
    <source>
        <dbReference type="SAM" id="MobiDB-lite"/>
    </source>
</evidence>
<evidence type="ECO:0000313" key="3">
    <source>
        <dbReference type="Proteomes" id="UP000289738"/>
    </source>
</evidence>
<evidence type="ECO:0000313" key="2">
    <source>
        <dbReference type="EMBL" id="RYR54723.1"/>
    </source>
</evidence>
<feature type="compositionally biased region" description="Basic and acidic residues" evidence="1">
    <location>
        <begin position="29"/>
        <end position="47"/>
    </location>
</feature>
<gene>
    <name evidence="2" type="ORF">Ahy_A06g030014</name>
</gene>
<dbReference type="Proteomes" id="UP000289738">
    <property type="component" value="Chromosome A06"/>
</dbReference>
<name>A0A445CUZ3_ARAHY</name>
<accession>A0A445CUZ3</accession>
<dbReference type="STRING" id="3818.A0A445CUZ3"/>
<reference evidence="2 3" key="1">
    <citation type="submission" date="2019-01" db="EMBL/GenBank/DDBJ databases">
        <title>Sequencing of cultivated peanut Arachis hypogaea provides insights into genome evolution and oil improvement.</title>
        <authorList>
            <person name="Chen X."/>
        </authorList>
    </citation>
    <scope>NUCLEOTIDE SEQUENCE [LARGE SCALE GENOMIC DNA]</scope>
    <source>
        <strain evidence="3">cv. Fuhuasheng</strain>
        <tissue evidence="2">Leaves</tissue>
    </source>
</reference>
<organism evidence="2 3">
    <name type="scientific">Arachis hypogaea</name>
    <name type="common">Peanut</name>
    <dbReference type="NCBI Taxonomy" id="3818"/>
    <lineage>
        <taxon>Eukaryota</taxon>
        <taxon>Viridiplantae</taxon>
        <taxon>Streptophyta</taxon>
        <taxon>Embryophyta</taxon>
        <taxon>Tracheophyta</taxon>
        <taxon>Spermatophyta</taxon>
        <taxon>Magnoliopsida</taxon>
        <taxon>eudicotyledons</taxon>
        <taxon>Gunneridae</taxon>
        <taxon>Pentapetalae</taxon>
        <taxon>rosids</taxon>
        <taxon>fabids</taxon>
        <taxon>Fabales</taxon>
        <taxon>Fabaceae</taxon>
        <taxon>Papilionoideae</taxon>
        <taxon>50 kb inversion clade</taxon>
        <taxon>dalbergioids sensu lato</taxon>
        <taxon>Dalbergieae</taxon>
        <taxon>Pterocarpus clade</taxon>
        <taxon>Arachis</taxon>
    </lineage>
</organism>
<proteinExistence type="predicted"/>
<sequence>MKKKRKTRKKNVRKRKKRRRKRVRGRRMCSKEKKEEKEKAKNERKEEEKDEEEEEWFETRFELILIELVSLRAVAWVSESQYRRLRRGAPSPPSSFYFQCSNGSSTSGMEKVGVDGKHKLADKGFVSVFESHLRELNAPFHEATHKAGWFFTTNEAIKLWLQSRCSTKIVAA</sequence>
<feature type="compositionally biased region" description="Basic residues" evidence="1">
    <location>
        <begin position="1"/>
        <end position="28"/>
    </location>
</feature>
<feature type="region of interest" description="Disordered" evidence="1">
    <location>
        <begin position="1"/>
        <end position="49"/>
    </location>
</feature>
<comment type="caution">
    <text evidence="2">The sequence shown here is derived from an EMBL/GenBank/DDBJ whole genome shotgun (WGS) entry which is preliminary data.</text>
</comment>
<dbReference type="AlphaFoldDB" id="A0A445CUZ3"/>
<protein>
    <submittedName>
        <fullName evidence="2">Uncharacterized protein</fullName>
    </submittedName>
</protein>
<dbReference type="EMBL" id="SDMP01000006">
    <property type="protein sequence ID" value="RYR54723.1"/>
    <property type="molecule type" value="Genomic_DNA"/>
</dbReference>
<keyword evidence="3" id="KW-1185">Reference proteome</keyword>